<dbReference type="GO" id="GO:0008380">
    <property type="term" value="P:RNA splicing"/>
    <property type="evidence" value="ECO:0007669"/>
    <property type="project" value="UniProtKB-KW"/>
</dbReference>
<keyword evidence="5" id="KW-0747">Spliceosome</keyword>
<evidence type="ECO:0000256" key="5">
    <source>
        <dbReference type="ARBA" id="ARBA00022728"/>
    </source>
</evidence>
<dbReference type="PANTHER" id="PTHR13296:SF0">
    <property type="entry name" value="PRE-MRNA-SPLICING FACTOR SPF27"/>
    <property type="match status" value="1"/>
</dbReference>
<evidence type="ECO:0000313" key="9">
    <source>
        <dbReference type="Proteomes" id="UP000694388"/>
    </source>
</evidence>
<sequence length="212" mass="23704">MAVPALPDAPADALPYFDSGYDAPGVRQAAAALVEEETRRYRPTKNYLSYLTSVDYMAFQTEVMRVEFERVAARQPMDLLSMKRYELPQPPPGQRLDVAAWLESVSNASAQLEHQAARIDNLELLAAHGPAAWRAGNADWLAKCPLSVSLRKAIQDLNFERKTEQLATGAKLQQLEETWVTLVSKNYELETVIARLETELAAQRSEKQNSSP</sequence>
<comment type="subcellular location">
    <subcellularLocation>
        <location evidence="1">Nucleus</location>
    </subcellularLocation>
</comment>
<accession>A0A8C4WZ23</accession>
<keyword evidence="9" id="KW-1185">Reference proteome</keyword>
<evidence type="ECO:0000256" key="2">
    <source>
        <dbReference type="ARBA" id="ARBA00010788"/>
    </source>
</evidence>
<dbReference type="InterPro" id="IPR008409">
    <property type="entry name" value="SPF27"/>
</dbReference>
<evidence type="ECO:0000256" key="3">
    <source>
        <dbReference type="ARBA" id="ARBA00014158"/>
    </source>
</evidence>
<reference evidence="8" key="2">
    <citation type="submission" date="2025-09" db="UniProtKB">
        <authorList>
            <consortium name="Ensembl"/>
        </authorList>
    </citation>
    <scope>IDENTIFICATION</scope>
</reference>
<keyword evidence="7" id="KW-0539">Nucleus</keyword>
<organism evidence="8 9">
    <name type="scientific">Eptatretus burgeri</name>
    <name type="common">Inshore hagfish</name>
    <dbReference type="NCBI Taxonomy" id="7764"/>
    <lineage>
        <taxon>Eukaryota</taxon>
        <taxon>Metazoa</taxon>
        <taxon>Chordata</taxon>
        <taxon>Craniata</taxon>
        <taxon>Vertebrata</taxon>
        <taxon>Cyclostomata</taxon>
        <taxon>Myxini</taxon>
        <taxon>Myxiniformes</taxon>
        <taxon>Myxinidae</taxon>
        <taxon>Eptatretinae</taxon>
        <taxon>Eptatretus</taxon>
    </lineage>
</organism>
<evidence type="ECO:0000256" key="6">
    <source>
        <dbReference type="ARBA" id="ARBA00023187"/>
    </source>
</evidence>
<protein>
    <recommendedName>
        <fullName evidence="3">Pre-mRNA-splicing factor SPF27</fullName>
    </recommendedName>
</protein>
<evidence type="ECO:0000313" key="8">
    <source>
        <dbReference type="Ensembl" id="ENSEBUP00000020742.1"/>
    </source>
</evidence>
<evidence type="ECO:0000256" key="4">
    <source>
        <dbReference type="ARBA" id="ARBA00022664"/>
    </source>
</evidence>
<reference evidence="8" key="1">
    <citation type="submission" date="2025-08" db="UniProtKB">
        <authorList>
            <consortium name="Ensembl"/>
        </authorList>
    </citation>
    <scope>IDENTIFICATION</scope>
</reference>
<dbReference type="AlphaFoldDB" id="A0A8C4WZ23"/>
<evidence type="ECO:0000256" key="7">
    <source>
        <dbReference type="ARBA" id="ARBA00023242"/>
    </source>
</evidence>
<proteinExistence type="inferred from homology"/>
<dbReference type="GeneTree" id="ENSGT00390000014494"/>
<keyword evidence="4" id="KW-0507">mRNA processing</keyword>
<dbReference type="GO" id="GO:0006397">
    <property type="term" value="P:mRNA processing"/>
    <property type="evidence" value="ECO:0007669"/>
    <property type="project" value="UniProtKB-KW"/>
</dbReference>
<comment type="similarity">
    <text evidence="2">Belongs to the SPF27 family.</text>
</comment>
<dbReference type="GO" id="GO:0071011">
    <property type="term" value="C:precatalytic spliceosome"/>
    <property type="evidence" value="ECO:0007669"/>
    <property type="project" value="TreeGrafter"/>
</dbReference>
<evidence type="ECO:0000256" key="1">
    <source>
        <dbReference type="ARBA" id="ARBA00004123"/>
    </source>
</evidence>
<dbReference type="Ensembl" id="ENSEBUT00000021319.1">
    <property type="protein sequence ID" value="ENSEBUP00000020742.1"/>
    <property type="gene ID" value="ENSEBUG00000012820.1"/>
</dbReference>
<dbReference type="Pfam" id="PF05700">
    <property type="entry name" value="BCAS2"/>
    <property type="match status" value="1"/>
</dbReference>
<name>A0A8C4WZ23_EPTBU</name>
<dbReference type="GO" id="GO:0071013">
    <property type="term" value="C:catalytic step 2 spliceosome"/>
    <property type="evidence" value="ECO:0007669"/>
    <property type="project" value="TreeGrafter"/>
</dbReference>
<keyword evidence="6" id="KW-0508">mRNA splicing</keyword>
<dbReference type="GO" id="GO:0000974">
    <property type="term" value="C:Prp19 complex"/>
    <property type="evidence" value="ECO:0007669"/>
    <property type="project" value="TreeGrafter"/>
</dbReference>
<dbReference type="PANTHER" id="PTHR13296">
    <property type="entry name" value="BCAS2 PROTEIN"/>
    <property type="match status" value="1"/>
</dbReference>
<dbReference type="OMA" id="SAWQESI"/>
<dbReference type="Proteomes" id="UP000694388">
    <property type="component" value="Unplaced"/>
</dbReference>